<keyword evidence="6" id="KW-1015">Disulfide bond</keyword>
<evidence type="ECO:0000256" key="4">
    <source>
        <dbReference type="ARBA" id="ARBA00022825"/>
    </source>
</evidence>
<keyword evidence="9" id="KW-1185">Reference proteome</keyword>
<dbReference type="Gene3D" id="2.40.10.10">
    <property type="entry name" value="Trypsin-like serine proteases"/>
    <property type="match status" value="2"/>
</dbReference>
<dbReference type="PROSITE" id="PS50240">
    <property type="entry name" value="TRYPSIN_DOM"/>
    <property type="match status" value="1"/>
</dbReference>
<dbReference type="Pfam" id="PF00089">
    <property type="entry name" value="Trypsin"/>
    <property type="match status" value="1"/>
</dbReference>
<dbReference type="SMART" id="SM00020">
    <property type="entry name" value="Tryp_SPc"/>
    <property type="match status" value="1"/>
</dbReference>
<evidence type="ECO:0000313" key="9">
    <source>
        <dbReference type="Proteomes" id="UP000515203"/>
    </source>
</evidence>
<sequence length="251" mass="28297">MQLLLLLLAFFLTPRTRAGEIIGGHEAKAHSRPYMAYLEFRYNTSVAICGGFLIHEKFVLTAAHCLNRYSEHLETIVLLGAHNIKKQEKTQQLIRVKRSIPHPLYNRRNRTRDLMLLKLEEKANLTKEVEFIKLPNDKSQVNPGAICLVAGWGQLTPNGSSPNTLHEVKIAVQKDKECETRFSKYDSTTEMCVGDPKIIKHSLKGDSGGPLVCNNMAQGIVSYGKKSGRPPGVYTKLSSYGDWIKKTMRHH</sequence>
<dbReference type="GeneID" id="101571973"/>
<dbReference type="CDD" id="cd00190">
    <property type="entry name" value="Tryp_SPc"/>
    <property type="match status" value="1"/>
</dbReference>
<dbReference type="RefSeq" id="XP_012373276.1">
    <property type="nucleotide sequence ID" value="XM_012517822.2"/>
</dbReference>
<proteinExistence type="predicted"/>
<dbReference type="GO" id="GO:0005737">
    <property type="term" value="C:cytoplasm"/>
    <property type="evidence" value="ECO:0007669"/>
    <property type="project" value="TreeGrafter"/>
</dbReference>
<dbReference type="InParanoid" id="A0A6P3VEN2"/>
<dbReference type="InterPro" id="IPR001314">
    <property type="entry name" value="Peptidase_S1A"/>
</dbReference>
<dbReference type="PANTHER" id="PTHR24271">
    <property type="entry name" value="KALLIKREIN-RELATED"/>
    <property type="match status" value="1"/>
</dbReference>
<dbReference type="GO" id="GO:0006508">
    <property type="term" value="P:proteolysis"/>
    <property type="evidence" value="ECO:0007669"/>
    <property type="project" value="UniProtKB-KW"/>
</dbReference>
<evidence type="ECO:0000256" key="2">
    <source>
        <dbReference type="ARBA" id="ARBA00022729"/>
    </source>
</evidence>
<keyword evidence="1" id="KW-0645">Protease</keyword>
<dbReference type="InterPro" id="IPR009003">
    <property type="entry name" value="Peptidase_S1_PA"/>
</dbReference>
<gene>
    <name evidence="10" type="primary">LOC101571973</name>
</gene>
<dbReference type="SUPFAM" id="SSF50494">
    <property type="entry name" value="Trypsin-like serine proteases"/>
    <property type="match status" value="1"/>
</dbReference>
<dbReference type="InterPro" id="IPR043504">
    <property type="entry name" value="Peptidase_S1_PA_chymotrypsin"/>
</dbReference>
<dbReference type="GO" id="GO:0004252">
    <property type="term" value="F:serine-type endopeptidase activity"/>
    <property type="evidence" value="ECO:0007669"/>
    <property type="project" value="InterPro"/>
</dbReference>
<dbReference type="PANTHER" id="PTHR24271:SF81">
    <property type="entry name" value="GRANZYME B"/>
    <property type="match status" value="1"/>
</dbReference>
<name>A0A6P3VEN2_OCTDE</name>
<dbReference type="InterPro" id="IPR018114">
    <property type="entry name" value="TRYPSIN_HIS"/>
</dbReference>
<keyword evidence="2 7" id="KW-0732">Signal</keyword>
<feature type="domain" description="Peptidase S1" evidence="8">
    <location>
        <begin position="21"/>
        <end position="249"/>
    </location>
</feature>
<evidence type="ECO:0000256" key="3">
    <source>
        <dbReference type="ARBA" id="ARBA00022801"/>
    </source>
</evidence>
<accession>A0A6P3VEN2</accession>
<keyword evidence="5" id="KW-0865">Zymogen</keyword>
<evidence type="ECO:0000256" key="6">
    <source>
        <dbReference type="ARBA" id="ARBA00023157"/>
    </source>
</evidence>
<organism evidence="9 10">
    <name type="scientific">Octodon degus</name>
    <name type="common">Degu</name>
    <name type="synonym">Sciurus degus</name>
    <dbReference type="NCBI Taxonomy" id="10160"/>
    <lineage>
        <taxon>Eukaryota</taxon>
        <taxon>Metazoa</taxon>
        <taxon>Chordata</taxon>
        <taxon>Craniata</taxon>
        <taxon>Vertebrata</taxon>
        <taxon>Euteleostomi</taxon>
        <taxon>Mammalia</taxon>
        <taxon>Eutheria</taxon>
        <taxon>Euarchontoglires</taxon>
        <taxon>Glires</taxon>
        <taxon>Rodentia</taxon>
        <taxon>Hystricomorpha</taxon>
        <taxon>Octodontidae</taxon>
        <taxon>Octodon</taxon>
    </lineage>
</organism>
<dbReference type="InterPro" id="IPR001254">
    <property type="entry name" value="Trypsin_dom"/>
</dbReference>
<evidence type="ECO:0000256" key="7">
    <source>
        <dbReference type="SAM" id="SignalP"/>
    </source>
</evidence>
<dbReference type="FunFam" id="2.40.10.10:FF:000120">
    <property type="entry name" value="Putative serine protease"/>
    <property type="match status" value="1"/>
</dbReference>
<evidence type="ECO:0000256" key="5">
    <source>
        <dbReference type="ARBA" id="ARBA00023145"/>
    </source>
</evidence>
<feature type="signal peptide" evidence="7">
    <location>
        <begin position="1"/>
        <end position="18"/>
    </location>
</feature>
<protein>
    <submittedName>
        <fullName evidence="10">Granzyme B-like</fullName>
    </submittedName>
</protein>
<keyword evidence="4" id="KW-0720">Serine protease</keyword>
<dbReference type="PRINTS" id="PR00722">
    <property type="entry name" value="CHYMOTRYPSIN"/>
</dbReference>
<dbReference type="Proteomes" id="UP000515203">
    <property type="component" value="Unplaced"/>
</dbReference>
<dbReference type="FunCoup" id="A0A6P3VEN2">
    <property type="interactions" value="848"/>
</dbReference>
<dbReference type="AlphaFoldDB" id="A0A6P3VEN2"/>
<evidence type="ECO:0000256" key="1">
    <source>
        <dbReference type="ARBA" id="ARBA00022670"/>
    </source>
</evidence>
<keyword evidence="3" id="KW-0378">Hydrolase</keyword>
<dbReference type="OrthoDB" id="5565075at2759"/>
<evidence type="ECO:0000259" key="8">
    <source>
        <dbReference type="PROSITE" id="PS50240"/>
    </source>
</evidence>
<feature type="chain" id="PRO_5028131670" evidence="7">
    <location>
        <begin position="19"/>
        <end position="251"/>
    </location>
</feature>
<dbReference type="PROSITE" id="PS00134">
    <property type="entry name" value="TRYPSIN_HIS"/>
    <property type="match status" value="1"/>
</dbReference>
<evidence type="ECO:0000313" key="10">
    <source>
        <dbReference type="RefSeq" id="XP_012373276.1"/>
    </source>
</evidence>
<reference evidence="10" key="1">
    <citation type="submission" date="2025-08" db="UniProtKB">
        <authorList>
            <consortium name="RefSeq"/>
        </authorList>
    </citation>
    <scope>IDENTIFICATION</scope>
</reference>